<dbReference type="GO" id="GO:0016787">
    <property type="term" value="F:hydrolase activity"/>
    <property type="evidence" value="ECO:0007669"/>
    <property type="project" value="UniProtKB-KW"/>
</dbReference>
<dbReference type="KEGG" id="vna:PN96_18310"/>
<name>A0AAN0Y839_VIBNA</name>
<organism evidence="2 3">
    <name type="scientific">Vibrio natriegens NBRC 15636 = ATCC 14048 = DSM 759</name>
    <dbReference type="NCBI Taxonomy" id="1219067"/>
    <lineage>
        <taxon>Bacteria</taxon>
        <taxon>Pseudomonadati</taxon>
        <taxon>Pseudomonadota</taxon>
        <taxon>Gammaproteobacteria</taxon>
        <taxon>Vibrionales</taxon>
        <taxon>Vibrionaceae</taxon>
        <taxon>Vibrio</taxon>
    </lineage>
</organism>
<evidence type="ECO:0000259" key="1">
    <source>
        <dbReference type="Pfam" id="PF12697"/>
    </source>
</evidence>
<dbReference type="InterPro" id="IPR050266">
    <property type="entry name" value="AB_hydrolase_sf"/>
</dbReference>
<dbReference type="SUPFAM" id="SSF53474">
    <property type="entry name" value="alpha/beta-Hydrolases"/>
    <property type="match status" value="1"/>
</dbReference>
<dbReference type="PRINTS" id="PR00111">
    <property type="entry name" value="ABHYDROLASE"/>
</dbReference>
<dbReference type="RefSeq" id="WP_020334201.1">
    <property type="nucleotide sequence ID" value="NZ_ATFJ01000017.1"/>
</dbReference>
<dbReference type="PANTHER" id="PTHR43798">
    <property type="entry name" value="MONOACYLGLYCEROL LIPASE"/>
    <property type="match status" value="1"/>
</dbReference>
<dbReference type="AlphaFoldDB" id="A0AAN0Y839"/>
<accession>A0AAN0Y839</accession>
<dbReference type="Gene3D" id="3.40.50.1820">
    <property type="entry name" value="alpha/beta hydrolase"/>
    <property type="match status" value="1"/>
</dbReference>
<sequence>MGFMSYQGRTICYHSHGEEGNPLLILAHPLGMNQSVWDGVLPYLIQNFKVVTWDLPGHGKSEALAEDATEILPDDLAGEVLALADQVGEERFHFVGTSIGGVIGQQLLINHSERVISAVLTNTGAVIGTPENWQARSIDVRDKGLGLMAEQIVPRWFGQLACQQQPDLIEVWKHQLTECENRSYALLCEMLGKTDFRQKSLNKAVHLVLVGGADDVATPPQVLQQLADLSEANAPIILDEIGHVPSVENPALFSKILLSNMC</sequence>
<keyword evidence="3" id="KW-1185">Reference proteome</keyword>
<dbReference type="InterPro" id="IPR029058">
    <property type="entry name" value="AB_hydrolase_fold"/>
</dbReference>
<dbReference type="GeneID" id="70914790"/>
<dbReference type="Proteomes" id="UP000092741">
    <property type="component" value="Chromosome 2"/>
</dbReference>
<keyword evidence="2" id="KW-0378">Hydrolase</keyword>
<feature type="domain" description="AB hydrolase-1" evidence="1">
    <location>
        <begin position="24"/>
        <end position="253"/>
    </location>
</feature>
<dbReference type="Pfam" id="PF12697">
    <property type="entry name" value="Abhydrolase_6"/>
    <property type="match status" value="1"/>
</dbReference>
<dbReference type="EMBL" id="CP016346">
    <property type="protein sequence ID" value="ANQ15408.1"/>
    <property type="molecule type" value="Genomic_DNA"/>
</dbReference>
<reference evidence="2 3" key="1">
    <citation type="submission" date="2016-07" db="EMBL/GenBank/DDBJ databases">
        <title>Developing Vibrio natriegens as a novel, fast-growing host for biotechnology.</title>
        <authorList>
            <person name="Weinstock M.T."/>
            <person name="Hesek E.D."/>
            <person name="Wilson C.M."/>
            <person name="Gibson D.G."/>
        </authorList>
    </citation>
    <scope>NUCLEOTIDE SEQUENCE [LARGE SCALE GENOMIC DNA]</scope>
    <source>
        <strain evidence="2 3">ATCC 14048</strain>
    </source>
</reference>
<evidence type="ECO:0000313" key="3">
    <source>
        <dbReference type="Proteomes" id="UP000092741"/>
    </source>
</evidence>
<evidence type="ECO:0000313" key="2">
    <source>
        <dbReference type="EMBL" id="ANQ15408.1"/>
    </source>
</evidence>
<gene>
    <name evidence="2" type="ORF">BA890_22160</name>
</gene>
<protein>
    <submittedName>
        <fullName evidence="2">3-oxoadipate enol-lactone hydrolase</fullName>
    </submittedName>
</protein>
<proteinExistence type="predicted"/>
<dbReference type="InterPro" id="IPR000073">
    <property type="entry name" value="AB_hydrolase_1"/>
</dbReference>